<evidence type="ECO:0000259" key="1">
    <source>
        <dbReference type="Pfam" id="PF25181"/>
    </source>
</evidence>
<name>A0A2N3L6B9_9PROT</name>
<gene>
    <name evidence="2" type="ORF">COO92_11745</name>
</gene>
<keyword evidence="3" id="KW-1185">Reference proteome</keyword>
<protein>
    <recommendedName>
        <fullName evidence="1">Bbp19-like phage domain-containing protein</fullName>
    </recommendedName>
</protein>
<dbReference type="EMBL" id="NXGX01000004">
    <property type="protein sequence ID" value="PKR58403.1"/>
    <property type="molecule type" value="Genomic_DNA"/>
</dbReference>
<proteinExistence type="predicted"/>
<dbReference type="AlphaFoldDB" id="A0A2N3L6B9"/>
<dbReference type="RefSeq" id="WP_101302293.1">
    <property type="nucleotide sequence ID" value="NZ_NXGX01000004.1"/>
</dbReference>
<feature type="domain" description="Bbp19-like phage" evidence="1">
    <location>
        <begin position="22"/>
        <end position="71"/>
    </location>
</feature>
<comment type="caution">
    <text evidence="2">The sequence shown here is derived from an EMBL/GenBank/DDBJ whole genome shotgun (WGS) entry which is preliminary data.</text>
</comment>
<dbReference type="Proteomes" id="UP000233332">
    <property type="component" value="Unassembled WGS sequence"/>
</dbReference>
<organism evidence="2 3">
    <name type="scientific">Thalassospira lohafexi</name>
    <dbReference type="NCBI Taxonomy" id="744227"/>
    <lineage>
        <taxon>Bacteria</taxon>
        <taxon>Pseudomonadati</taxon>
        <taxon>Pseudomonadota</taxon>
        <taxon>Alphaproteobacteria</taxon>
        <taxon>Rhodospirillales</taxon>
        <taxon>Thalassospiraceae</taxon>
        <taxon>Thalassospira</taxon>
    </lineage>
</organism>
<evidence type="ECO:0000313" key="2">
    <source>
        <dbReference type="EMBL" id="PKR58403.1"/>
    </source>
</evidence>
<dbReference type="InterPro" id="IPR057447">
    <property type="entry name" value="Bbp19-like_phage"/>
</dbReference>
<evidence type="ECO:0000313" key="3">
    <source>
        <dbReference type="Proteomes" id="UP000233332"/>
    </source>
</evidence>
<accession>A0A2N3L6B9</accession>
<reference evidence="2 3" key="1">
    <citation type="submission" date="2017-09" db="EMBL/GenBank/DDBJ databases">
        <title>Biodiversity and function of Thalassospira species in the particle-attached aromatic-hydrocarbon-degrading consortia from the surface seawater of the China South Sea.</title>
        <authorList>
            <person name="Dong C."/>
            <person name="Lai Q."/>
            <person name="Shao Z."/>
        </authorList>
    </citation>
    <scope>NUCLEOTIDE SEQUENCE [LARGE SCALE GENOMIC DNA]</scope>
    <source>
        <strain evidence="2 3">139Z-12</strain>
    </source>
</reference>
<dbReference type="Pfam" id="PF25181">
    <property type="entry name" value="Phage_Bbp19"/>
    <property type="match status" value="1"/>
</dbReference>
<sequence length="79" mass="8851">MTGWDWFDPDTAAKENDAGTHWHTCFASDAGQQVLRDLETQFVRSSLGPDVGQAALWMREGQRGLVLQIMRLASRETGE</sequence>